<protein>
    <submittedName>
        <fullName evidence="2">(African queen) hypothetical protein</fullName>
    </submittedName>
</protein>
<evidence type="ECO:0000256" key="1">
    <source>
        <dbReference type="SAM" id="Coils"/>
    </source>
</evidence>
<evidence type="ECO:0000313" key="3">
    <source>
        <dbReference type="Proteomes" id="UP000789524"/>
    </source>
</evidence>
<accession>A0A8J2QGI0</accession>
<dbReference type="AlphaFoldDB" id="A0A8J2QGI0"/>
<keyword evidence="3" id="KW-1185">Reference proteome</keyword>
<dbReference type="EMBL" id="CAKASE010000045">
    <property type="protein sequence ID" value="CAG9560147.1"/>
    <property type="molecule type" value="Genomic_DNA"/>
</dbReference>
<organism evidence="2 3">
    <name type="scientific">Danaus chrysippus</name>
    <name type="common">African queen</name>
    <dbReference type="NCBI Taxonomy" id="151541"/>
    <lineage>
        <taxon>Eukaryota</taxon>
        <taxon>Metazoa</taxon>
        <taxon>Ecdysozoa</taxon>
        <taxon>Arthropoda</taxon>
        <taxon>Hexapoda</taxon>
        <taxon>Insecta</taxon>
        <taxon>Pterygota</taxon>
        <taxon>Neoptera</taxon>
        <taxon>Endopterygota</taxon>
        <taxon>Lepidoptera</taxon>
        <taxon>Glossata</taxon>
        <taxon>Ditrysia</taxon>
        <taxon>Papilionoidea</taxon>
        <taxon>Nymphalidae</taxon>
        <taxon>Danainae</taxon>
        <taxon>Danaini</taxon>
        <taxon>Danaina</taxon>
        <taxon>Danaus</taxon>
        <taxon>Anosia</taxon>
    </lineage>
</organism>
<feature type="coiled-coil region" evidence="1">
    <location>
        <begin position="105"/>
        <end position="132"/>
    </location>
</feature>
<name>A0A8J2QGI0_9NEOP</name>
<dbReference type="Proteomes" id="UP000789524">
    <property type="component" value="Unassembled WGS sequence"/>
</dbReference>
<dbReference type="OrthoDB" id="2121607at2759"/>
<comment type="caution">
    <text evidence="2">The sequence shown here is derived from an EMBL/GenBank/DDBJ whole genome shotgun (WGS) entry which is preliminary data.</text>
</comment>
<feature type="coiled-coil region" evidence="1">
    <location>
        <begin position="245"/>
        <end position="319"/>
    </location>
</feature>
<proteinExistence type="predicted"/>
<reference evidence="2" key="1">
    <citation type="submission" date="2021-09" db="EMBL/GenBank/DDBJ databases">
        <authorList>
            <person name="Martin H S."/>
        </authorList>
    </citation>
    <scope>NUCLEOTIDE SEQUENCE</scope>
</reference>
<evidence type="ECO:0000313" key="2">
    <source>
        <dbReference type="EMBL" id="CAG9560147.1"/>
    </source>
</evidence>
<gene>
    <name evidence="2" type="ORF">DCHRY22_LOCUS1866</name>
</gene>
<keyword evidence="1" id="KW-0175">Coiled coil</keyword>
<feature type="coiled-coil region" evidence="1">
    <location>
        <begin position="163"/>
        <end position="190"/>
    </location>
</feature>
<sequence>MDYSTISNKTNFTETEDITGGDLNEKYFLLRKQYENLSNNYDLIKQELHETKRSYQTALDIQSHLGAELESYQANEKKRCGEFTSKINALQEELCALRLERSEIIERHANEVKKLETENKLLREEQETVTRSSPVKENHAETDELRVALSSAISEANDAKASLDIAKSEIASWQLKVEELAVQIDEMRTAAEIRKEELTEAREHEASVLAELAEARALLHQIDSQDLQPHAAKGNSLFAEVDDKRQEMAQNLIQMKQTNSRLRRDLANKQAELDALLHEKQTIWEQQAGMAAHYDRELIEDYESRITQLEGMCERQRREICKWFNKLAESTEEAWLPGVLEHLKTECENLRAEVLSRGAAQLASAAQVRELRRKIALLTSTNTKLSPTISNGDKDDIPLVKPVKLRQIDDVKKQVSFN</sequence>